<dbReference type="EMBL" id="JXAL01000020">
    <property type="protein sequence ID" value="KIL35573.1"/>
    <property type="molecule type" value="Genomic_DNA"/>
</dbReference>
<protein>
    <submittedName>
        <fullName evidence="7">ABC transporter substrate-binding protein</fullName>
    </submittedName>
</protein>
<gene>
    <name evidence="7" type="ORF">SD71_13060</name>
</gene>
<comment type="similarity">
    <text evidence="1">Belongs to the leucine-binding protein family.</text>
</comment>
<feature type="domain" description="Leucine-binding protein" evidence="6">
    <location>
        <begin position="49"/>
        <end position="385"/>
    </location>
</feature>
<keyword evidence="4" id="KW-0029">Amino-acid transport</keyword>
<dbReference type="RefSeq" id="WP_041063901.1">
    <property type="nucleotide sequence ID" value="NZ_JXAL01000020.1"/>
</dbReference>
<evidence type="ECO:0000256" key="4">
    <source>
        <dbReference type="ARBA" id="ARBA00022970"/>
    </source>
</evidence>
<evidence type="ECO:0000256" key="2">
    <source>
        <dbReference type="ARBA" id="ARBA00022448"/>
    </source>
</evidence>
<dbReference type="Proteomes" id="UP000054526">
    <property type="component" value="Unassembled WGS sequence"/>
</dbReference>
<dbReference type="InterPro" id="IPR028081">
    <property type="entry name" value="Leu-bd"/>
</dbReference>
<comment type="caution">
    <text evidence="7">The sequence shown here is derived from an EMBL/GenBank/DDBJ whole genome shotgun (WGS) entry which is preliminary data.</text>
</comment>
<evidence type="ECO:0000313" key="8">
    <source>
        <dbReference type="Proteomes" id="UP000054526"/>
    </source>
</evidence>
<dbReference type="PANTHER" id="PTHR30483">
    <property type="entry name" value="LEUCINE-SPECIFIC-BINDING PROTEIN"/>
    <property type="match status" value="1"/>
</dbReference>
<evidence type="ECO:0000259" key="6">
    <source>
        <dbReference type="Pfam" id="PF13458"/>
    </source>
</evidence>
<dbReference type="InterPro" id="IPR000709">
    <property type="entry name" value="Leu_Ile_Val-bd"/>
</dbReference>
<proteinExistence type="inferred from homology"/>
<sequence>MKKLVLNFSLLAILSALLLSACSPKVNEGGAASDAPSNTASQEQSKDAIKIGAAISMTGGTALFGEGVKRGAELAIEEFNAAGGLNGQNATLVLYDDEAKPEKSVEVVQKLINQDKVVALIGPANSGNATAHIKFTQEAKIPEIIPVATGSAIVATYAKEPKNYIFRVSALDSVQVGAILKELAGKQGLKKIGVIHDTEGYGQGGKADIMKQMKENYNLEPAAVSAFDPKELNLEQAVRDMKKAGVEAVMFYGLAPQSAKLLEARNKEGLDAPIYATWATGDPTVVKLVGDLVNKNVFFVQSFTVDQSDKSKAFDKKIIDKYGENVFPVASAQGYDSAKLILEGIKKAGALDGEKIRDAIENINDFEGVTAIKKQPFTKENHEAYGPDDVFIGTYKDSKVVKAS</sequence>
<organism evidence="7 8">
    <name type="scientific">Cohnella kolymensis</name>
    <dbReference type="NCBI Taxonomy" id="1590652"/>
    <lineage>
        <taxon>Bacteria</taxon>
        <taxon>Bacillati</taxon>
        <taxon>Bacillota</taxon>
        <taxon>Bacilli</taxon>
        <taxon>Bacillales</taxon>
        <taxon>Paenibacillaceae</taxon>
        <taxon>Cohnella</taxon>
    </lineage>
</organism>
<accession>A0ABR5A4C6</accession>
<keyword evidence="3 5" id="KW-0732">Signal</keyword>
<dbReference type="InterPro" id="IPR028082">
    <property type="entry name" value="Peripla_BP_I"/>
</dbReference>
<keyword evidence="2" id="KW-0813">Transport</keyword>
<dbReference type="InterPro" id="IPR051010">
    <property type="entry name" value="BCAA_transport"/>
</dbReference>
<feature type="chain" id="PRO_5046618452" evidence="5">
    <location>
        <begin position="22"/>
        <end position="404"/>
    </location>
</feature>
<evidence type="ECO:0000256" key="5">
    <source>
        <dbReference type="SAM" id="SignalP"/>
    </source>
</evidence>
<name>A0ABR5A4C6_9BACL</name>
<dbReference type="CDD" id="cd06335">
    <property type="entry name" value="PBP1_ABC_ligand_binding-like"/>
    <property type="match status" value="1"/>
</dbReference>
<dbReference type="Gene3D" id="3.40.50.2300">
    <property type="match status" value="2"/>
</dbReference>
<keyword evidence="8" id="KW-1185">Reference proteome</keyword>
<evidence type="ECO:0000256" key="1">
    <source>
        <dbReference type="ARBA" id="ARBA00010062"/>
    </source>
</evidence>
<dbReference type="PANTHER" id="PTHR30483:SF6">
    <property type="entry name" value="PERIPLASMIC BINDING PROTEIN OF ABC TRANSPORTER FOR NATURAL AMINO ACIDS"/>
    <property type="match status" value="1"/>
</dbReference>
<evidence type="ECO:0000313" key="7">
    <source>
        <dbReference type="EMBL" id="KIL35573.1"/>
    </source>
</evidence>
<reference evidence="7 8" key="1">
    <citation type="submission" date="2014-12" db="EMBL/GenBank/DDBJ databases">
        <title>Draft genome sequence of Cohnella kolymensis strain B-2846.</title>
        <authorList>
            <person name="Karlyshev A.V."/>
            <person name="Kudryashova E.B."/>
        </authorList>
    </citation>
    <scope>NUCLEOTIDE SEQUENCE [LARGE SCALE GENOMIC DNA]</scope>
    <source>
        <strain evidence="7 8">VKM B-2846</strain>
    </source>
</reference>
<evidence type="ECO:0000256" key="3">
    <source>
        <dbReference type="ARBA" id="ARBA00022729"/>
    </source>
</evidence>
<feature type="signal peptide" evidence="5">
    <location>
        <begin position="1"/>
        <end position="21"/>
    </location>
</feature>
<dbReference type="SUPFAM" id="SSF53822">
    <property type="entry name" value="Periplasmic binding protein-like I"/>
    <property type="match status" value="1"/>
</dbReference>
<dbReference type="Pfam" id="PF13458">
    <property type="entry name" value="Peripla_BP_6"/>
    <property type="match status" value="1"/>
</dbReference>
<dbReference type="PRINTS" id="PR00337">
    <property type="entry name" value="LEUILEVALBP"/>
</dbReference>
<dbReference type="PROSITE" id="PS51257">
    <property type="entry name" value="PROKAR_LIPOPROTEIN"/>
    <property type="match status" value="1"/>
</dbReference>